<dbReference type="InterPro" id="IPR054202">
    <property type="entry name" value="DUF6907"/>
</dbReference>
<gene>
    <name evidence="1" type="ORF">EJ357_22575</name>
</gene>
<organism evidence="1 2">
    <name type="scientific">Streptomyces cyaneochromogenes</name>
    <dbReference type="NCBI Taxonomy" id="2496836"/>
    <lineage>
        <taxon>Bacteria</taxon>
        <taxon>Bacillati</taxon>
        <taxon>Actinomycetota</taxon>
        <taxon>Actinomycetes</taxon>
        <taxon>Kitasatosporales</taxon>
        <taxon>Streptomycetaceae</taxon>
        <taxon>Streptomyces</taxon>
    </lineage>
</organism>
<proteinExistence type="predicted"/>
<dbReference type="Proteomes" id="UP000280298">
    <property type="component" value="Chromosome"/>
</dbReference>
<sequence>MQDTVQTARESSTEKTPALEPRTITYPVKTGGSLTTPCPAWCTSDHSDDVARGIHPADLLHQGEPVRLDYNADGIPVSVLQARLGQWPFSGDPEESVPYVEITPEVGTGASVYCHNRLELDDEIRKVRAHLQALIDLGDQLAEAQAVDHSRHVTDGGTAWSSLGRTDVQSLPIAYLLKVYGVKVVETEDTGRKAVAALYGEPGAMELRVKPDMSQYMREDQARRLLLDWYEAHIGGAA</sequence>
<protein>
    <submittedName>
        <fullName evidence="1">Uncharacterized protein</fullName>
    </submittedName>
</protein>
<reference evidence="1 2" key="1">
    <citation type="journal article" date="2019" name="Int. J. Syst. Evol. Microbiol.">
        <title>Streptomyces cyaneochromogenes sp. nov., a blue pigment-producing actinomycete from manganese-contaminated soil.</title>
        <authorList>
            <person name="Tang X."/>
            <person name="Zhao J."/>
            <person name="Li K."/>
            <person name="Chen Z."/>
            <person name="Sun Y."/>
            <person name="Gao J."/>
        </authorList>
    </citation>
    <scope>NUCLEOTIDE SEQUENCE [LARGE SCALE GENOMIC DNA]</scope>
    <source>
        <strain evidence="1 2">MK-45</strain>
    </source>
</reference>
<dbReference type="OrthoDB" id="4276241at2"/>
<name>A0A3S9M9U0_9ACTN</name>
<dbReference type="Pfam" id="PF21848">
    <property type="entry name" value="DUF6907"/>
    <property type="match status" value="1"/>
</dbReference>
<dbReference type="AlphaFoldDB" id="A0A3S9M9U0"/>
<evidence type="ECO:0000313" key="1">
    <source>
        <dbReference type="EMBL" id="AZQ35920.1"/>
    </source>
</evidence>
<accession>A0A3S9M9U0</accession>
<dbReference type="KEGG" id="scya:EJ357_22575"/>
<evidence type="ECO:0000313" key="2">
    <source>
        <dbReference type="Proteomes" id="UP000280298"/>
    </source>
</evidence>
<keyword evidence="2" id="KW-1185">Reference proteome</keyword>
<dbReference type="EMBL" id="CP034539">
    <property type="protein sequence ID" value="AZQ35920.1"/>
    <property type="molecule type" value="Genomic_DNA"/>
</dbReference>
<dbReference type="RefSeq" id="WP_126393387.1">
    <property type="nucleotide sequence ID" value="NZ_CP034539.1"/>
</dbReference>